<keyword evidence="1 4" id="KW-0349">Heme</keyword>
<protein>
    <submittedName>
        <fullName evidence="6">Fructose dehydrogenase cytochrome subunit</fullName>
    </submittedName>
</protein>
<feature type="domain" description="Cytochrome c" evidence="5">
    <location>
        <begin position="38"/>
        <end position="145"/>
    </location>
</feature>
<dbReference type="PROSITE" id="PS51007">
    <property type="entry name" value="CYTC"/>
    <property type="match status" value="2"/>
</dbReference>
<evidence type="ECO:0000256" key="1">
    <source>
        <dbReference type="ARBA" id="ARBA00022617"/>
    </source>
</evidence>
<dbReference type="PANTHER" id="PTHR35008">
    <property type="entry name" value="BLL4482 PROTEIN-RELATED"/>
    <property type="match status" value="1"/>
</dbReference>
<dbReference type="EMBL" id="ONZF01000001">
    <property type="protein sequence ID" value="SPJ22843.1"/>
    <property type="molecule type" value="Genomic_DNA"/>
</dbReference>
<evidence type="ECO:0000313" key="7">
    <source>
        <dbReference type="Proteomes" id="UP000244912"/>
    </source>
</evidence>
<sequence>MRRAFLAVGALAVVAGGAAWWLTSPDPVSAAALQGITGDAERGAALFTQAGCASCHLAPEAEEDGPPMLAGGMAFETQFGTFYAPNISPGQEGVGGWSEADLVNAMAAGISPSGAHYYPALPYTSYQNADPQDLADIAAHLMTLPVADTPSRPHDLSFPFNIRRSLGFWKLLYADRGWVMEAPDTPELERGRYLVEALFHCGQCHTTRTALGGMEFDAWLQGAQNPNGDGRIPGIAPGQLDWSDADIAAYLRTGLTPDYDSVGGHMAAVVRNLATLPDEDIAAIVAYLGAIPAAPE</sequence>
<reference evidence="6 7" key="1">
    <citation type="submission" date="2018-03" db="EMBL/GenBank/DDBJ databases">
        <authorList>
            <person name="Keele B.F."/>
        </authorList>
    </citation>
    <scope>NUCLEOTIDE SEQUENCE [LARGE SCALE GENOMIC DNA]</scope>
    <source>
        <strain evidence="6 7">CECT 8504</strain>
    </source>
</reference>
<evidence type="ECO:0000259" key="5">
    <source>
        <dbReference type="PROSITE" id="PS51007"/>
    </source>
</evidence>
<proteinExistence type="predicted"/>
<dbReference type="SUPFAM" id="SSF46626">
    <property type="entry name" value="Cytochrome c"/>
    <property type="match status" value="2"/>
</dbReference>
<dbReference type="GO" id="GO:0009055">
    <property type="term" value="F:electron transfer activity"/>
    <property type="evidence" value="ECO:0007669"/>
    <property type="project" value="InterPro"/>
</dbReference>
<evidence type="ECO:0000256" key="4">
    <source>
        <dbReference type="PROSITE-ProRule" id="PRU00433"/>
    </source>
</evidence>
<dbReference type="InterPro" id="IPR036909">
    <property type="entry name" value="Cyt_c-like_dom_sf"/>
</dbReference>
<dbReference type="OrthoDB" id="9811281at2"/>
<gene>
    <name evidence="6" type="primary">fdhC_1</name>
    <name evidence="6" type="ORF">PAA8504_00642</name>
</gene>
<dbReference type="GO" id="GO:0046872">
    <property type="term" value="F:metal ion binding"/>
    <property type="evidence" value="ECO:0007669"/>
    <property type="project" value="UniProtKB-KW"/>
</dbReference>
<name>A0A2R8BRP1_9RHOB</name>
<evidence type="ECO:0000313" key="6">
    <source>
        <dbReference type="EMBL" id="SPJ22843.1"/>
    </source>
</evidence>
<dbReference type="GO" id="GO:0020037">
    <property type="term" value="F:heme binding"/>
    <property type="evidence" value="ECO:0007669"/>
    <property type="project" value="InterPro"/>
</dbReference>
<dbReference type="Pfam" id="PF13442">
    <property type="entry name" value="Cytochrome_CBB3"/>
    <property type="match status" value="1"/>
</dbReference>
<dbReference type="InterPro" id="IPR051459">
    <property type="entry name" value="Cytochrome_c-type_DH"/>
</dbReference>
<dbReference type="PANTHER" id="PTHR35008:SF8">
    <property type="entry name" value="ALCOHOL DEHYDROGENASE CYTOCHROME C SUBUNIT"/>
    <property type="match status" value="1"/>
</dbReference>
<dbReference type="AlphaFoldDB" id="A0A2R8BRP1"/>
<accession>A0A2R8BRP1</accession>
<dbReference type="Gene3D" id="1.10.760.10">
    <property type="entry name" value="Cytochrome c-like domain"/>
    <property type="match status" value="2"/>
</dbReference>
<organism evidence="6 7">
    <name type="scientific">Palleronia abyssalis</name>
    <dbReference type="NCBI Taxonomy" id="1501240"/>
    <lineage>
        <taxon>Bacteria</taxon>
        <taxon>Pseudomonadati</taxon>
        <taxon>Pseudomonadota</taxon>
        <taxon>Alphaproteobacteria</taxon>
        <taxon>Rhodobacterales</taxon>
        <taxon>Roseobacteraceae</taxon>
        <taxon>Palleronia</taxon>
    </lineage>
</organism>
<dbReference type="Pfam" id="PF00034">
    <property type="entry name" value="Cytochrom_C"/>
    <property type="match status" value="1"/>
</dbReference>
<keyword evidence="3 4" id="KW-0408">Iron</keyword>
<keyword evidence="2 4" id="KW-0479">Metal-binding</keyword>
<keyword evidence="7" id="KW-1185">Reference proteome</keyword>
<dbReference type="RefSeq" id="WP_108892680.1">
    <property type="nucleotide sequence ID" value="NZ_ONZF01000001.1"/>
</dbReference>
<evidence type="ECO:0000256" key="2">
    <source>
        <dbReference type="ARBA" id="ARBA00022723"/>
    </source>
</evidence>
<evidence type="ECO:0000256" key="3">
    <source>
        <dbReference type="ARBA" id="ARBA00023004"/>
    </source>
</evidence>
<dbReference type="InterPro" id="IPR009056">
    <property type="entry name" value="Cyt_c-like_dom"/>
</dbReference>
<feature type="domain" description="Cytochrome c" evidence="5">
    <location>
        <begin position="186"/>
        <end position="292"/>
    </location>
</feature>
<dbReference type="Proteomes" id="UP000244912">
    <property type="component" value="Unassembled WGS sequence"/>
</dbReference>